<dbReference type="PANTHER" id="PTHR19288">
    <property type="entry name" value="4-NITROPHENYLPHOSPHATASE-RELATED"/>
    <property type="match status" value="1"/>
</dbReference>
<accession>A0A5B9DKW7</accession>
<dbReference type="AlphaFoldDB" id="A0A5B9DKW7"/>
<dbReference type="NCBIfam" id="TIGR01460">
    <property type="entry name" value="HAD-SF-IIA"/>
    <property type="match status" value="1"/>
</dbReference>
<dbReference type="PANTHER" id="PTHR19288:SF90">
    <property type="entry name" value="OS08G0542600 PROTEIN"/>
    <property type="match status" value="1"/>
</dbReference>
<dbReference type="Proteomes" id="UP000321062">
    <property type="component" value="Chromosome"/>
</dbReference>
<dbReference type="Pfam" id="PF13242">
    <property type="entry name" value="Hydrolase_like"/>
    <property type="match status" value="1"/>
</dbReference>
<dbReference type="OrthoDB" id="9791073at2"/>
<dbReference type="GO" id="GO:0005737">
    <property type="term" value="C:cytoplasm"/>
    <property type="evidence" value="ECO:0007669"/>
    <property type="project" value="TreeGrafter"/>
</dbReference>
<dbReference type="NCBIfam" id="TIGR01459">
    <property type="entry name" value="HAD-SF-IIA-hyp4"/>
    <property type="match status" value="1"/>
</dbReference>
<evidence type="ECO:0000313" key="1">
    <source>
        <dbReference type="EMBL" id="QEE19522.1"/>
    </source>
</evidence>
<organism evidence="1 2">
    <name type="scientific">Paradevosia tibetensis</name>
    <dbReference type="NCBI Taxonomy" id="1447062"/>
    <lineage>
        <taxon>Bacteria</taxon>
        <taxon>Pseudomonadati</taxon>
        <taxon>Pseudomonadota</taxon>
        <taxon>Alphaproteobacteria</taxon>
        <taxon>Hyphomicrobiales</taxon>
        <taxon>Devosiaceae</taxon>
        <taxon>Paradevosia</taxon>
    </lineage>
</organism>
<protein>
    <submittedName>
        <fullName evidence="1">TIGR01459 family HAD-type hydrolase</fullName>
    </submittedName>
</protein>
<dbReference type="GO" id="GO:0016791">
    <property type="term" value="F:phosphatase activity"/>
    <property type="evidence" value="ECO:0007669"/>
    <property type="project" value="TreeGrafter"/>
</dbReference>
<proteinExistence type="predicted"/>
<evidence type="ECO:0000313" key="2">
    <source>
        <dbReference type="Proteomes" id="UP000321062"/>
    </source>
</evidence>
<dbReference type="EMBL" id="CP041690">
    <property type="protein sequence ID" value="QEE19522.1"/>
    <property type="molecule type" value="Genomic_DNA"/>
</dbReference>
<name>A0A5B9DKW7_9HYPH</name>
<dbReference type="KEGG" id="yti:FNA67_04750"/>
<keyword evidence="2" id="KW-1185">Reference proteome</keyword>
<dbReference type="InterPro" id="IPR036412">
    <property type="entry name" value="HAD-like_sf"/>
</dbReference>
<gene>
    <name evidence="1" type="ORF">FNA67_04750</name>
</gene>
<dbReference type="SUPFAM" id="SSF56784">
    <property type="entry name" value="HAD-like"/>
    <property type="match status" value="1"/>
</dbReference>
<keyword evidence="1" id="KW-0378">Hydrolase</keyword>
<dbReference type="Gene3D" id="3.40.50.1000">
    <property type="entry name" value="HAD superfamily/HAD-like"/>
    <property type="match status" value="2"/>
</dbReference>
<dbReference type="InterPro" id="IPR006357">
    <property type="entry name" value="HAD-SF_hydro_IIA"/>
</dbReference>
<dbReference type="Pfam" id="PF13344">
    <property type="entry name" value="Hydrolase_6"/>
    <property type="match status" value="1"/>
</dbReference>
<reference evidence="1 2" key="1">
    <citation type="journal article" date="2015" name="Int. J. Syst. Evol. Microbiol.">
        <title>Youhaiella tibetensis gen. nov., sp. nov., isolated from subsurface sediment.</title>
        <authorList>
            <person name="Wang Y.X."/>
            <person name="Huang F.Q."/>
            <person name="Nogi Y."/>
            <person name="Pang S.J."/>
            <person name="Wang P.K."/>
            <person name="Lv J."/>
        </authorList>
    </citation>
    <scope>NUCLEOTIDE SEQUENCE [LARGE SCALE GENOMIC DNA]</scope>
    <source>
        <strain evidence="2">fig4</strain>
    </source>
</reference>
<dbReference type="RefSeq" id="WP_147655239.1">
    <property type="nucleotide sequence ID" value="NZ_BMFM01000001.1"/>
</dbReference>
<sequence>MSDTAGALSGLSAVSGRYDVVLSDVWGVVHNGVAAYPSAVEALLRFRQGGGRVVLITNAPRPSAPIIEMLDHLGVPRAAYDAVVTSGDATRTMIARYSGKVIHHVGPPTADDALYEGLDVRRGSAEEADAVVVTDLDTDDDTPDMYAERISQWLRRGLPLICANPDKVVEIGEQIVYCGGALADIYEELGGQVMMAGKPYVPIYREALALAEKALGRPVDKARMLAIGDSVRTDAMGAADFGIDLLFITGSIHAGELDAFGQPDPQRIADLVATTGANMAGFMARLGW</sequence>
<dbReference type="InterPro" id="IPR006356">
    <property type="entry name" value="HAD-SF_hydro_IIA_hyp3"/>
</dbReference>
<dbReference type="InterPro" id="IPR023214">
    <property type="entry name" value="HAD_sf"/>
</dbReference>